<evidence type="ECO:0000313" key="10">
    <source>
        <dbReference type="EMBL" id="CEL68773.1"/>
    </source>
</evidence>
<accession>F0VLE9</accession>
<feature type="compositionally biased region" description="Basic and acidic residues" evidence="6">
    <location>
        <begin position="40"/>
        <end position="55"/>
    </location>
</feature>
<dbReference type="SUPFAM" id="SSF54534">
    <property type="entry name" value="FKBP-like"/>
    <property type="match status" value="1"/>
</dbReference>
<dbReference type="OrthoDB" id="1902587at2759"/>
<keyword evidence="7" id="KW-0812">Transmembrane</keyword>
<dbReference type="Gene3D" id="3.10.50.40">
    <property type="match status" value="1"/>
</dbReference>
<reference evidence="11" key="3">
    <citation type="journal article" date="2012" name="PLoS Pathog.">
        <title>Comparative genomics of the apicomplexan parasites Toxoplasma gondii and Neospora caninum: Coccidia differing in host range and transmission strategy.</title>
        <authorList>
            <person name="Reid A.J."/>
            <person name="Vermont S.J."/>
            <person name="Cotton J.A."/>
            <person name="Harris D."/>
            <person name="Hill-Cawthorne G.A."/>
            <person name="Konen-Waisman S."/>
            <person name="Latham S.M."/>
            <person name="Mourier T."/>
            <person name="Norton R."/>
            <person name="Quail M.A."/>
            <person name="Sanders M."/>
            <person name="Shanmugam D."/>
            <person name="Sohal A."/>
            <person name="Wasmuth J.D."/>
            <person name="Brunk B."/>
            <person name="Grigg M.E."/>
            <person name="Howard J.C."/>
            <person name="Parkinson J."/>
            <person name="Roos D.S."/>
            <person name="Trees A.J."/>
            <person name="Berriman M."/>
            <person name="Pain A."/>
            <person name="Wastling J.M."/>
        </authorList>
    </citation>
    <scope>NUCLEOTIDE SEQUENCE [LARGE SCALE GENOMIC DNA]</scope>
    <source>
        <strain evidence="11">Liverpool</strain>
    </source>
</reference>
<dbReference type="VEuPathDB" id="ToxoDB:NCLIV_045100"/>
<keyword evidence="4 5" id="KW-0413">Isomerase</keyword>
<evidence type="ECO:0000256" key="4">
    <source>
        <dbReference type="ARBA" id="ARBA00023235"/>
    </source>
</evidence>
<dbReference type="InterPro" id="IPR046357">
    <property type="entry name" value="PPIase_dom_sf"/>
</dbReference>
<feature type="compositionally biased region" description="Basic residues" evidence="6">
    <location>
        <begin position="29"/>
        <end position="39"/>
    </location>
</feature>
<comment type="catalytic activity">
    <reaction evidence="1 5">
        <text>[protein]-peptidylproline (omega=180) = [protein]-peptidylproline (omega=0)</text>
        <dbReference type="Rhea" id="RHEA:16237"/>
        <dbReference type="Rhea" id="RHEA-COMP:10747"/>
        <dbReference type="Rhea" id="RHEA-COMP:10748"/>
        <dbReference type="ChEBI" id="CHEBI:83833"/>
        <dbReference type="ChEBI" id="CHEBI:83834"/>
        <dbReference type="EC" id="5.2.1.8"/>
    </reaction>
</comment>
<dbReference type="RefSeq" id="XP_003884108.1">
    <property type="nucleotide sequence ID" value="XM_003884059.1"/>
</dbReference>
<reference evidence="10" key="4">
    <citation type="journal article" date="2015" name="PLoS ONE">
        <title>Comprehensive Evaluation of Toxoplasma gondii VEG and Neospora caninum LIV Genomes with Tachyzoite Stage Transcriptome and Proteome Defines Novel Transcript Features.</title>
        <authorList>
            <person name="Ramaprasad A."/>
            <person name="Mourier T."/>
            <person name="Naeem R."/>
            <person name="Malas T.B."/>
            <person name="Moussa E."/>
            <person name="Panigrahi A."/>
            <person name="Vermont S.J."/>
            <person name="Otto T.D."/>
            <person name="Wastling J."/>
            <person name="Pain A."/>
        </authorList>
    </citation>
    <scope>NUCLEOTIDE SEQUENCE</scope>
    <source>
        <strain evidence="10">Liverpool</strain>
    </source>
</reference>
<feature type="transmembrane region" description="Helical" evidence="7">
    <location>
        <begin position="117"/>
        <end position="137"/>
    </location>
</feature>
<evidence type="ECO:0000256" key="5">
    <source>
        <dbReference type="PROSITE-ProRule" id="PRU00277"/>
    </source>
</evidence>
<evidence type="ECO:0000256" key="3">
    <source>
        <dbReference type="ARBA" id="ARBA00023110"/>
    </source>
</evidence>
<reference evidence="9" key="1">
    <citation type="submission" date="2011-02" db="EMBL/GenBank/DDBJ databases">
        <authorList>
            <person name="Aslett M."/>
        </authorList>
    </citation>
    <scope>NUCLEOTIDE SEQUENCE</scope>
    <source>
        <strain evidence="9">Liverpool</strain>
    </source>
</reference>
<dbReference type="InterPro" id="IPR050689">
    <property type="entry name" value="FKBP-type_PPIase"/>
</dbReference>
<dbReference type="GO" id="GO:0005737">
    <property type="term" value="C:cytoplasm"/>
    <property type="evidence" value="ECO:0007669"/>
    <property type="project" value="TreeGrafter"/>
</dbReference>
<dbReference type="EMBL" id="FR823391">
    <property type="protein sequence ID" value="CBZ54077.1"/>
    <property type="molecule type" value="Genomic_DNA"/>
</dbReference>
<dbReference type="Proteomes" id="UP000007494">
    <property type="component" value="Chromosome X"/>
</dbReference>
<protein>
    <recommendedName>
        <fullName evidence="2 5">peptidylprolyl isomerase</fullName>
        <ecNumber evidence="2 5">5.2.1.8</ecNumber>
    </recommendedName>
</protein>
<feature type="region of interest" description="Disordered" evidence="6">
    <location>
        <begin position="1"/>
        <end position="101"/>
    </location>
</feature>
<reference evidence="9" key="2">
    <citation type="submission" date="2011-03" db="EMBL/GenBank/DDBJ databases">
        <title>Comparative genomics and transcriptomics of Neospora caninum and Toxoplasma gondii.</title>
        <authorList>
            <person name="Reid A.J."/>
            <person name="Sohal A."/>
            <person name="Harris D."/>
            <person name="Quail M."/>
            <person name="Sanders M."/>
            <person name="Berriman M."/>
            <person name="Wastling J.M."/>
            <person name="Pain A."/>
        </authorList>
    </citation>
    <scope>NUCLEOTIDE SEQUENCE</scope>
    <source>
        <strain evidence="9">Liverpool</strain>
    </source>
</reference>
<gene>
    <name evidence="10" type="ORF">BN1204_045100</name>
    <name evidence="9" type="ORF">NCLIV_045100</name>
</gene>
<sequence>MQTRSASRAAAAAAGVPAEEAGATESPRKQGRQVRGRTTSRKEGETARQHEDSRADANTGDAGWFSNNVQSSSTVNSGARQTRRRGGKNHPLSSASADALVDEEGPAKNAKTNQKNAFSFVCIVFLVFLACLSVPLLCCFGPEPFSAFPALSKAVEKLPASFSSLFPRLSENSASSGVVDSQDVTAHVKDTQISGEQTPTTPNPSSGGKPERNDSKRNTPSRSSKPSKKMAPLAALQHEVLKPGSGPALQRGQSATVHATGSVLKPDGSTQKFWSTKDAGQQPFTWQAGIGQVIAGWDQGVLGMTVGETRRISIPANMGYGASGFPAWGIPPNADLQFEIELLRVQ</sequence>
<organism evidence="9 11">
    <name type="scientific">Neospora caninum (strain Liverpool)</name>
    <dbReference type="NCBI Taxonomy" id="572307"/>
    <lineage>
        <taxon>Eukaryota</taxon>
        <taxon>Sar</taxon>
        <taxon>Alveolata</taxon>
        <taxon>Apicomplexa</taxon>
        <taxon>Conoidasida</taxon>
        <taxon>Coccidia</taxon>
        <taxon>Eucoccidiorida</taxon>
        <taxon>Eimeriorina</taxon>
        <taxon>Sarcocystidae</taxon>
        <taxon>Neospora</taxon>
    </lineage>
</organism>
<dbReference type="InterPro" id="IPR001179">
    <property type="entry name" value="PPIase_FKBP_dom"/>
</dbReference>
<keyword evidence="11" id="KW-1185">Reference proteome</keyword>
<evidence type="ECO:0000256" key="1">
    <source>
        <dbReference type="ARBA" id="ARBA00000971"/>
    </source>
</evidence>
<dbReference type="OMA" id="DADWYSE"/>
<feature type="compositionally biased region" description="Low complexity" evidence="6">
    <location>
        <begin position="1"/>
        <end position="23"/>
    </location>
</feature>
<keyword evidence="3 5" id="KW-0697">Rotamase</keyword>
<evidence type="ECO:0000313" key="9">
    <source>
        <dbReference type="EMBL" id="CBZ54077.1"/>
    </source>
</evidence>
<keyword evidence="7" id="KW-1133">Transmembrane helix</keyword>
<feature type="domain" description="PPIase FKBP-type" evidence="8">
    <location>
        <begin position="252"/>
        <end position="346"/>
    </location>
</feature>
<dbReference type="PANTHER" id="PTHR10516:SF443">
    <property type="entry name" value="FK506-BINDING PROTEIN 59-RELATED"/>
    <property type="match status" value="1"/>
</dbReference>
<evidence type="ECO:0000259" key="8">
    <source>
        <dbReference type="PROSITE" id="PS50059"/>
    </source>
</evidence>
<feature type="region of interest" description="Disordered" evidence="6">
    <location>
        <begin position="190"/>
        <end position="264"/>
    </location>
</feature>
<dbReference type="eggNOG" id="KOG0544">
    <property type="taxonomic scope" value="Eukaryota"/>
</dbReference>
<feature type="compositionally biased region" description="Low complexity" evidence="6">
    <location>
        <begin position="66"/>
        <end position="77"/>
    </location>
</feature>
<name>F0VLE9_NEOCL</name>
<evidence type="ECO:0000256" key="6">
    <source>
        <dbReference type="SAM" id="MobiDB-lite"/>
    </source>
</evidence>
<dbReference type="AlphaFoldDB" id="F0VLE9"/>
<dbReference type="InParanoid" id="F0VLE9"/>
<proteinExistence type="predicted"/>
<dbReference type="EC" id="5.2.1.8" evidence="2 5"/>
<dbReference type="EMBL" id="LN714485">
    <property type="protein sequence ID" value="CEL68773.1"/>
    <property type="molecule type" value="Genomic_DNA"/>
</dbReference>
<evidence type="ECO:0000313" key="11">
    <source>
        <dbReference type="Proteomes" id="UP000007494"/>
    </source>
</evidence>
<evidence type="ECO:0000256" key="7">
    <source>
        <dbReference type="SAM" id="Phobius"/>
    </source>
</evidence>
<dbReference type="Pfam" id="PF00254">
    <property type="entry name" value="FKBP_C"/>
    <property type="match status" value="1"/>
</dbReference>
<dbReference type="GO" id="GO:0003755">
    <property type="term" value="F:peptidyl-prolyl cis-trans isomerase activity"/>
    <property type="evidence" value="ECO:0007669"/>
    <property type="project" value="UniProtKB-KW"/>
</dbReference>
<dbReference type="GeneID" id="13442057"/>
<feature type="compositionally biased region" description="Polar residues" evidence="6">
    <location>
        <begin position="191"/>
        <end position="206"/>
    </location>
</feature>
<keyword evidence="7" id="KW-0472">Membrane</keyword>
<evidence type="ECO:0000256" key="2">
    <source>
        <dbReference type="ARBA" id="ARBA00013194"/>
    </source>
</evidence>
<dbReference type="PROSITE" id="PS50059">
    <property type="entry name" value="FKBP_PPIASE"/>
    <property type="match status" value="1"/>
</dbReference>
<dbReference type="PANTHER" id="PTHR10516">
    <property type="entry name" value="PEPTIDYL-PROLYL CIS-TRANS ISOMERASE"/>
    <property type="match status" value="1"/>
</dbReference>